<dbReference type="InterPro" id="IPR036271">
    <property type="entry name" value="Tet_transcr_reg_TetR-rel_C_sf"/>
</dbReference>
<dbReference type="RefSeq" id="WP_141788212.1">
    <property type="nucleotide sequence ID" value="NZ_BAAAKX010000021.1"/>
</dbReference>
<dbReference type="PANTHER" id="PTHR30055">
    <property type="entry name" value="HTH-TYPE TRANSCRIPTIONAL REGULATOR RUTR"/>
    <property type="match status" value="1"/>
</dbReference>
<feature type="domain" description="HTH tetR-type" evidence="3">
    <location>
        <begin position="4"/>
        <end position="64"/>
    </location>
</feature>
<dbReference type="Proteomes" id="UP000319514">
    <property type="component" value="Unassembled WGS sequence"/>
</dbReference>
<dbReference type="GO" id="GO:0000976">
    <property type="term" value="F:transcription cis-regulatory region binding"/>
    <property type="evidence" value="ECO:0007669"/>
    <property type="project" value="TreeGrafter"/>
</dbReference>
<dbReference type="PROSITE" id="PS50977">
    <property type="entry name" value="HTH_TETR_2"/>
    <property type="match status" value="1"/>
</dbReference>
<dbReference type="SUPFAM" id="SSF46689">
    <property type="entry name" value="Homeodomain-like"/>
    <property type="match status" value="1"/>
</dbReference>
<dbReference type="Gene3D" id="1.10.357.10">
    <property type="entry name" value="Tetracycline Repressor, domain 2"/>
    <property type="match status" value="1"/>
</dbReference>
<evidence type="ECO:0000313" key="5">
    <source>
        <dbReference type="Proteomes" id="UP000319514"/>
    </source>
</evidence>
<dbReference type="Pfam" id="PF17920">
    <property type="entry name" value="TetR_C_16"/>
    <property type="match status" value="1"/>
</dbReference>
<evidence type="ECO:0000259" key="3">
    <source>
        <dbReference type="PROSITE" id="PS50977"/>
    </source>
</evidence>
<evidence type="ECO:0000313" key="4">
    <source>
        <dbReference type="EMBL" id="TQL60292.1"/>
    </source>
</evidence>
<evidence type="ECO:0000256" key="2">
    <source>
        <dbReference type="PROSITE-ProRule" id="PRU00335"/>
    </source>
</evidence>
<keyword evidence="1 2" id="KW-0238">DNA-binding</keyword>
<comment type="caution">
    <text evidence="4">The sequence shown here is derived from an EMBL/GenBank/DDBJ whole genome shotgun (WGS) entry which is preliminary data.</text>
</comment>
<dbReference type="PANTHER" id="PTHR30055:SF226">
    <property type="entry name" value="HTH-TYPE TRANSCRIPTIONAL REGULATOR PKSA"/>
    <property type="match status" value="1"/>
</dbReference>
<evidence type="ECO:0000256" key="1">
    <source>
        <dbReference type="ARBA" id="ARBA00023125"/>
    </source>
</evidence>
<sequence>MTEAGTRQVVLTAARRLFAERGFRSVTIRDVAAEAGLSPAMVMKVVGSKEQLFLDAASFDPEPWPEDLPLADLGRELVRRVLRRREELASEPWVRAIVLVLPAPNREEVKTRFVRAYVAPLAEALGGGPEAQTRAELVACALVGLAGGTRVYGFAPDDRAESAPGLELYAGLVQSLLEAPLPVR</sequence>
<dbReference type="InterPro" id="IPR041678">
    <property type="entry name" value="TetR_C_16"/>
</dbReference>
<accession>A0A542ZIW6</accession>
<proteinExistence type="predicted"/>
<reference evidence="4 5" key="1">
    <citation type="submission" date="2019-06" db="EMBL/GenBank/DDBJ databases">
        <title>Sequencing the genomes of 1000 actinobacteria strains.</title>
        <authorList>
            <person name="Klenk H.-P."/>
        </authorList>
    </citation>
    <scope>NUCLEOTIDE SEQUENCE [LARGE SCALE GENOMIC DNA]</scope>
    <source>
        <strain evidence="4 5">DSM 18082</strain>
    </source>
</reference>
<keyword evidence="5" id="KW-1185">Reference proteome</keyword>
<dbReference type="InterPro" id="IPR009057">
    <property type="entry name" value="Homeodomain-like_sf"/>
</dbReference>
<organism evidence="4 5">
    <name type="scientific">Oryzihumus leptocrescens</name>
    <dbReference type="NCBI Taxonomy" id="297536"/>
    <lineage>
        <taxon>Bacteria</taxon>
        <taxon>Bacillati</taxon>
        <taxon>Actinomycetota</taxon>
        <taxon>Actinomycetes</taxon>
        <taxon>Micrococcales</taxon>
        <taxon>Intrasporangiaceae</taxon>
        <taxon>Oryzihumus</taxon>
    </lineage>
</organism>
<dbReference type="Pfam" id="PF00440">
    <property type="entry name" value="TetR_N"/>
    <property type="match status" value="1"/>
</dbReference>
<dbReference type="SUPFAM" id="SSF48498">
    <property type="entry name" value="Tetracyclin repressor-like, C-terminal domain"/>
    <property type="match status" value="1"/>
</dbReference>
<dbReference type="OrthoDB" id="4867607at2"/>
<dbReference type="InterPro" id="IPR050109">
    <property type="entry name" value="HTH-type_TetR-like_transc_reg"/>
</dbReference>
<dbReference type="GO" id="GO:0003700">
    <property type="term" value="F:DNA-binding transcription factor activity"/>
    <property type="evidence" value="ECO:0007669"/>
    <property type="project" value="TreeGrafter"/>
</dbReference>
<name>A0A542ZIW6_9MICO</name>
<dbReference type="PRINTS" id="PR00455">
    <property type="entry name" value="HTHTETR"/>
</dbReference>
<dbReference type="InterPro" id="IPR001647">
    <property type="entry name" value="HTH_TetR"/>
</dbReference>
<protein>
    <submittedName>
        <fullName evidence="4">TetR family transcriptional regulator</fullName>
    </submittedName>
</protein>
<feature type="DNA-binding region" description="H-T-H motif" evidence="2">
    <location>
        <begin position="27"/>
        <end position="46"/>
    </location>
</feature>
<gene>
    <name evidence="4" type="ORF">FB474_1676</name>
</gene>
<dbReference type="AlphaFoldDB" id="A0A542ZIW6"/>
<dbReference type="EMBL" id="VFOQ01000001">
    <property type="protein sequence ID" value="TQL60292.1"/>
    <property type="molecule type" value="Genomic_DNA"/>
</dbReference>